<comment type="similarity">
    <text evidence="6">Belongs to the aconitase/IPM isomerase family. LeuC type 2 subfamily.</text>
</comment>
<feature type="binding site" evidence="6">
    <location>
        <position position="361"/>
    </location>
    <ligand>
        <name>[4Fe-4S] cluster</name>
        <dbReference type="ChEBI" id="CHEBI:49883"/>
    </ligand>
</feature>
<dbReference type="InterPro" id="IPR018136">
    <property type="entry name" value="Aconitase_4Fe-4S_BS"/>
</dbReference>
<evidence type="ECO:0000313" key="8">
    <source>
        <dbReference type="EMBL" id="GAA5503368.1"/>
    </source>
</evidence>
<keyword evidence="4 6" id="KW-0411">Iron-sulfur</keyword>
<dbReference type="CDD" id="cd01583">
    <property type="entry name" value="IPMI"/>
    <property type="match status" value="1"/>
</dbReference>
<evidence type="ECO:0000256" key="5">
    <source>
        <dbReference type="ARBA" id="ARBA00023239"/>
    </source>
</evidence>
<feature type="binding site" evidence="6">
    <location>
        <position position="301"/>
    </location>
    <ligand>
        <name>[4Fe-4S] cluster</name>
        <dbReference type="ChEBI" id="CHEBI:49883"/>
    </ligand>
</feature>
<keyword evidence="2 6" id="KW-0479">Metal-binding</keyword>
<feature type="domain" description="Aconitase/3-isopropylmalate dehydratase large subunit alpha/beta/alpha" evidence="7">
    <location>
        <begin position="289"/>
        <end position="412"/>
    </location>
</feature>
<evidence type="ECO:0000256" key="3">
    <source>
        <dbReference type="ARBA" id="ARBA00023004"/>
    </source>
</evidence>
<dbReference type="InterPro" id="IPR001030">
    <property type="entry name" value="Acoase/IPM_deHydtase_lsu_aba"/>
</dbReference>
<dbReference type="Pfam" id="PF00330">
    <property type="entry name" value="Aconitase"/>
    <property type="match status" value="2"/>
</dbReference>
<keyword evidence="6" id="KW-0432">Leucine biosynthesis</keyword>
<dbReference type="RefSeq" id="WP_353543339.1">
    <property type="nucleotide sequence ID" value="NZ_BAABRN010000047.1"/>
</dbReference>
<dbReference type="NCBIfam" id="TIGR01343">
    <property type="entry name" value="hacA_fam"/>
    <property type="match status" value="1"/>
</dbReference>
<dbReference type="InterPro" id="IPR011826">
    <property type="entry name" value="HAcnase/IPMdehydase_lsu_prok"/>
</dbReference>
<keyword evidence="1 6" id="KW-0004">4Fe-4S</keyword>
<evidence type="ECO:0000256" key="2">
    <source>
        <dbReference type="ARBA" id="ARBA00022723"/>
    </source>
</evidence>
<evidence type="ECO:0000256" key="4">
    <source>
        <dbReference type="ARBA" id="ARBA00023014"/>
    </source>
</evidence>
<comment type="cofactor">
    <cofactor evidence="6">
        <name>[4Fe-4S] cluster</name>
        <dbReference type="ChEBI" id="CHEBI:49883"/>
    </cofactor>
    <text evidence="6">Binds 1 [4Fe-4S] cluster per subunit.</text>
</comment>
<comment type="caution">
    <text evidence="8">The sequence shown here is derived from an EMBL/GenBank/DDBJ whole genome shotgun (WGS) entry which is preliminary data.</text>
</comment>
<reference evidence="8 9" key="1">
    <citation type="submission" date="2024-02" db="EMBL/GenBank/DDBJ databases">
        <title>Deinococcus xinjiangensis NBRC 107630.</title>
        <authorList>
            <person name="Ichikawa N."/>
            <person name="Katano-Makiyama Y."/>
            <person name="Hidaka K."/>
        </authorList>
    </citation>
    <scope>NUCLEOTIDE SEQUENCE [LARGE SCALE GENOMIC DNA]</scope>
    <source>
        <strain evidence="8 9">NBRC 107630</strain>
    </source>
</reference>
<comment type="catalytic activity">
    <reaction evidence="6">
        <text>(2R,3S)-3-isopropylmalate = (2S)-2-isopropylmalate</text>
        <dbReference type="Rhea" id="RHEA:32287"/>
        <dbReference type="ChEBI" id="CHEBI:1178"/>
        <dbReference type="ChEBI" id="CHEBI:35121"/>
        <dbReference type="EC" id="4.2.1.33"/>
    </reaction>
</comment>
<dbReference type="EC" id="4.2.1.33" evidence="6"/>
<gene>
    <name evidence="8" type="primary">dmdA</name>
    <name evidence="6" type="synonym">leuC</name>
    <name evidence="8" type="ORF">Dxin01_03125</name>
</gene>
<organism evidence="8 9">
    <name type="scientific">Deinococcus xinjiangensis</name>
    <dbReference type="NCBI Taxonomy" id="457454"/>
    <lineage>
        <taxon>Bacteria</taxon>
        <taxon>Thermotogati</taxon>
        <taxon>Deinococcota</taxon>
        <taxon>Deinococci</taxon>
        <taxon>Deinococcales</taxon>
        <taxon>Deinococcaceae</taxon>
        <taxon>Deinococcus</taxon>
    </lineage>
</organism>
<accession>A0ABP9VDQ0</accession>
<comment type="subunit">
    <text evidence="6">Heterodimer of LeuC and LeuD.</text>
</comment>
<evidence type="ECO:0000313" key="9">
    <source>
        <dbReference type="Proteomes" id="UP001458946"/>
    </source>
</evidence>
<evidence type="ECO:0000256" key="6">
    <source>
        <dbReference type="HAMAP-Rule" id="MF_01027"/>
    </source>
</evidence>
<keyword evidence="6" id="KW-0100">Branched-chain amino acid biosynthesis</keyword>
<name>A0ABP9VDQ0_9DEIO</name>
<feature type="domain" description="Aconitase/3-isopropylmalate dehydratase large subunit alpha/beta/alpha" evidence="7">
    <location>
        <begin position="7"/>
        <end position="282"/>
    </location>
</feature>
<dbReference type="Gene3D" id="3.30.499.10">
    <property type="entry name" value="Aconitase, domain 3"/>
    <property type="match status" value="2"/>
</dbReference>
<keyword evidence="3 6" id="KW-0408">Iron</keyword>
<dbReference type="PANTHER" id="PTHR43822">
    <property type="entry name" value="HOMOACONITASE, MITOCHONDRIAL-RELATED"/>
    <property type="match status" value="1"/>
</dbReference>
<comment type="pathway">
    <text evidence="6">Amino-acid biosynthesis; L-leucine biosynthesis; L-leucine from 3-methyl-2-oxobutanoate: step 2/4.</text>
</comment>
<dbReference type="HAMAP" id="MF_01027">
    <property type="entry name" value="LeuC_type2"/>
    <property type="match status" value="1"/>
</dbReference>
<dbReference type="InterPro" id="IPR050067">
    <property type="entry name" value="IPM_dehydratase_rel_enz"/>
</dbReference>
<keyword evidence="6" id="KW-0028">Amino-acid biosynthesis</keyword>
<dbReference type="NCBIfam" id="TIGR02086">
    <property type="entry name" value="IPMI_arch"/>
    <property type="match status" value="1"/>
</dbReference>
<feature type="binding site" evidence="6">
    <location>
        <position position="364"/>
    </location>
    <ligand>
        <name>[4Fe-4S] cluster</name>
        <dbReference type="ChEBI" id="CHEBI:49883"/>
    </ligand>
</feature>
<dbReference type="PRINTS" id="PR00415">
    <property type="entry name" value="ACONITASE"/>
</dbReference>
<dbReference type="Proteomes" id="UP001458946">
    <property type="component" value="Unassembled WGS sequence"/>
</dbReference>
<dbReference type="PROSITE" id="PS01244">
    <property type="entry name" value="ACONITASE_2"/>
    <property type="match status" value="1"/>
</dbReference>
<sequence>MGMTIAEKILAAHSGHQEVVAGQLIECATDWVLCHEITTPAALKMLEDRGMDTVFNPDQIVAVPDHSVPAMNIKAAKMYQTLKAWVQKNGIKHFYDVGRGGIAHVVLENTGLMKPGQTLVSGDSHTCNAGALGAFATGVGSTDLAGAIYAGKVWFKVPETMLIRVTGQTNAGVTPKDIVLEVIKQIGADGANYMVMEWVGDYIDHLDMEGRFTLTNMAIEAGGKTGVVAVDDTTRKYMSERGVHPDQYTEYTSDPDATYKVVVEIDASKVEPTIAYPHIPSNGKVAGSDKIAVTHAYVGSCTNGRISDLRDVARILKGRKVAENVQMIVVPATQAIWKQAAQEGLLEIFVDAGASVSYPSCGACLGMHSGVLGPDDVCISSSNRNFVGRMGDPSAQIYLASPATVAASAVAGHLADPREYNAAD</sequence>
<dbReference type="InterPro" id="IPR015931">
    <property type="entry name" value="Acnase/IPM_dHydase_lsu_aba_1/3"/>
</dbReference>
<proteinExistence type="inferred from homology"/>
<keyword evidence="5 6" id="KW-0456">Lyase</keyword>
<dbReference type="SUPFAM" id="SSF53732">
    <property type="entry name" value="Aconitase iron-sulfur domain"/>
    <property type="match status" value="1"/>
</dbReference>
<evidence type="ECO:0000259" key="7">
    <source>
        <dbReference type="Pfam" id="PF00330"/>
    </source>
</evidence>
<evidence type="ECO:0000256" key="1">
    <source>
        <dbReference type="ARBA" id="ARBA00022485"/>
    </source>
</evidence>
<dbReference type="InterPro" id="IPR006251">
    <property type="entry name" value="Homoacnase/IPMdehydase_lsu"/>
</dbReference>
<comment type="function">
    <text evidence="6">Catalyzes the isomerization between 2-isopropylmalate and 3-isopropylmalate, via the formation of 2-isopropylmaleate.</text>
</comment>
<keyword evidence="9" id="KW-1185">Reference proteome</keyword>
<dbReference type="NCBIfam" id="NF001614">
    <property type="entry name" value="PRK00402.1"/>
    <property type="match status" value="1"/>
</dbReference>
<protein>
    <recommendedName>
        <fullName evidence="6">3-isopropylmalate dehydratase large subunit</fullName>
        <ecNumber evidence="6">4.2.1.33</ecNumber>
    </recommendedName>
    <alternativeName>
        <fullName evidence="6">Alpha-IPM isomerase</fullName>
        <shortName evidence="6">IPMI</shortName>
    </alternativeName>
    <alternativeName>
        <fullName evidence="6">Isopropylmalate isomerase</fullName>
    </alternativeName>
</protein>
<dbReference type="InterPro" id="IPR033941">
    <property type="entry name" value="IPMI_cat"/>
</dbReference>
<dbReference type="InterPro" id="IPR036008">
    <property type="entry name" value="Aconitase_4Fe-4S_dom"/>
</dbReference>
<dbReference type="EMBL" id="BAABRN010000047">
    <property type="protein sequence ID" value="GAA5503368.1"/>
    <property type="molecule type" value="Genomic_DNA"/>
</dbReference>
<dbReference type="PROSITE" id="PS00450">
    <property type="entry name" value="ACONITASE_1"/>
    <property type="match status" value="1"/>
</dbReference>
<dbReference type="PANTHER" id="PTHR43822:SF16">
    <property type="entry name" value="3-ISOPROPYLMALATE DEHYDRATASE LARGE SUBUNIT 2"/>
    <property type="match status" value="1"/>
</dbReference>